<dbReference type="PANTHER" id="PTHR33164:SF57">
    <property type="entry name" value="MARR-FAMILY TRANSCRIPTIONAL REGULATOR"/>
    <property type="match status" value="1"/>
</dbReference>
<evidence type="ECO:0000313" key="3">
    <source>
        <dbReference type="EMBL" id="MFD1532738.1"/>
    </source>
</evidence>
<dbReference type="Gene3D" id="1.10.10.10">
    <property type="entry name" value="Winged helix-like DNA-binding domain superfamily/Winged helix DNA-binding domain"/>
    <property type="match status" value="1"/>
</dbReference>
<dbReference type="SMART" id="SM00347">
    <property type="entry name" value="HTH_MARR"/>
    <property type="match status" value="1"/>
</dbReference>
<dbReference type="Pfam" id="PF12802">
    <property type="entry name" value="MarR_2"/>
    <property type="match status" value="1"/>
</dbReference>
<keyword evidence="4" id="KW-1185">Reference proteome</keyword>
<feature type="domain" description="HTH marR-type" evidence="2">
    <location>
        <begin position="9"/>
        <end position="146"/>
    </location>
</feature>
<dbReference type="PRINTS" id="PR00598">
    <property type="entry name" value="HTHMARR"/>
</dbReference>
<organism evidence="3 4">
    <name type="scientific">Pseudonocardia aurantiaca</name>
    <dbReference type="NCBI Taxonomy" id="75290"/>
    <lineage>
        <taxon>Bacteria</taxon>
        <taxon>Bacillati</taxon>
        <taxon>Actinomycetota</taxon>
        <taxon>Actinomycetes</taxon>
        <taxon>Pseudonocardiales</taxon>
        <taxon>Pseudonocardiaceae</taxon>
        <taxon>Pseudonocardia</taxon>
    </lineage>
</organism>
<dbReference type="SUPFAM" id="SSF46785">
    <property type="entry name" value="Winged helix' DNA-binding domain"/>
    <property type="match status" value="1"/>
</dbReference>
<protein>
    <submittedName>
        <fullName evidence="3">MarR family winged helix-turn-helix transcriptional regulator</fullName>
    </submittedName>
</protein>
<feature type="compositionally biased region" description="Low complexity" evidence="1">
    <location>
        <begin position="153"/>
        <end position="168"/>
    </location>
</feature>
<dbReference type="PANTHER" id="PTHR33164">
    <property type="entry name" value="TRANSCRIPTIONAL REGULATOR, MARR FAMILY"/>
    <property type="match status" value="1"/>
</dbReference>
<evidence type="ECO:0000313" key="4">
    <source>
        <dbReference type="Proteomes" id="UP001597145"/>
    </source>
</evidence>
<reference evidence="4" key="1">
    <citation type="journal article" date="2019" name="Int. J. Syst. Evol. Microbiol.">
        <title>The Global Catalogue of Microorganisms (GCM) 10K type strain sequencing project: providing services to taxonomists for standard genome sequencing and annotation.</title>
        <authorList>
            <consortium name="The Broad Institute Genomics Platform"/>
            <consortium name="The Broad Institute Genome Sequencing Center for Infectious Disease"/>
            <person name="Wu L."/>
            <person name="Ma J."/>
        </authorList>
    </citation>
    <scope>NUCLEOTIDE SEQUENCE [LARGE SCALE GENOMIC DNA]</scope>
    <source>
        <strain evidence="4">JCM 12165</strain>
    </source>
</reference>
<name>A0ABW4FRH7_9PSEU</name>
<feature type="region of interest" description="Disordered" evidence="1">
    <location>
        <begin position="151"/>
        <end position="186"/>
    </location>
</feature>
<feature type="compositionally biased region" description="Basic and acidic residues" evidence="1">
    <location>
        <begin position="170"/>
        <end position="186"/>
    </location>
</feature>
<dbReference type="EMBL" id="JBHUCP010000019">
    <property type="protein sequence ID" value="MFD1532738.1"/>
    <property type="molecule type" value="Genomic_DNA"/>
</dbReference>
<evidence type="ECO:0000259" key="2">
    <source>
        <dbReference type="PROSITE" id="PS50995"/>
    </source>
</evidence>
<dbReference type="InterPro" id="IPR036390">
    <property type="entry name" value="WH_DNA-bd_sf"/>
</dbReference>
<sequence>MPPSRGSRVDELDTALLVLRRLWQRPEVSAFLGARLDATIKLEHYRTLNAVDRSSGRISVGELAGVLKVDASTGSRLVEGMVGRGYVHRSEDACDRRRSTLDLTDLGREVLLTLKLARVAALTELTQDWRASEIADLARLLRRLDAAVRDLHGTPAPNGAGARGPRAPTRGRDEADRSTADRQPPR</sequence>
<dbReference type="Proteomes" id="UP001597145">
    <property type="component" value="Unassembled WGS sequence"/>
</dbReference>
<accession>A0ABW4FRH7</accession>
<evidence type="ECO:0000256" key="1">
    <source>
        <dbReference type="SAM" id="MobiDB-lite"/>
    </source>
</evidence>
<comment type="caution">
    <text evidence="3">The sequence shown here is derived from an EMBL/GenBank/DDBJ whole genome shotgun (WGS) entry which is preliminary data.</text>
</comment>
<dbReference type="RefSeq" id="WP_343978431.1">
    <property type="nucleotide sequence ID" value="NZ_BAAAJG010000010.1"/>
</dbReference>
<dbReference type="PROSITE" id="PS50995">
    <property type="entry name" value="HTH_MARR_2"/>
    <property type="match status" value="1"/>
</dbReference>
<gene>
    <name evidence="3" type="ORF">ACFSCY_25270</name>
</gene>
<dbReference type="InterPro" id="IPR000835">
    <property type="entry name" value="HTH_MarR-typ"/>
</dbReference>
<dbReference type="InterPro" id="IPR036388">
    <property type="entry name" value="WH-like_DNA-bd_sf"/>
</dbReference>
<dbReference type="InterPro" id="IPR039422">
    <property type="entry name" value="MarR/SlyA-like"/>
</dbReference>
<proteinExistence type="predicted"/>